<reference evidence="1" key="1">
    <citation type="submission" date="2022-06" db="EMBL/GenBank/DDBJ databases">
        <title>Lutimaribacter sp. EGI FJ00013, a novel bacterium isolated from a salt lake sediment enrichment.</title>
        <authorList>
            <person name="Gao L."/>
            <person name="Fang B.-Z."/>
            <person name="Li W.-J."/>
        </authorList>
    </citation>
    <scope>NUCLEOTIDE SEQUENCE</scope>
    <source>
        <strain evidence="1">EGI FJ00013</strain>
    </source>
</reference>
<comment type="caution">
    <text evidence="1">The sequence shown here is derived from an EMBL/GenBank/DDBJ whole genome shotgun (WGS) entry which is preliminary data.</text>
</comment>
<name>A0ACC6A139_9RHOB</name>
<protein>
    <submittedName>
        <fullName evidence="1">Uncharacterized protein</fullName>
    </submittedName>
</protein>
<evidence type="ECO:0000313" key="2">
    <source>
        <dbReference type="Proteomes" id="UP001203036"/>
    </source>
</evidence>
<organism evidence="1 2">
    <name type="scientific">Lutimaribacter degradans</name>
    <dbReference type="NCBI Taxonomy" id="2945989"/>
    <lineage>
        <taxon>Bacteria</taxon>
        <taxon>Pseudomonadati</taxon>
        <taxon>Pseudomonadota</taxon>
        <taxon>Alphaproteobacteria</taxon>
        <taxon>Rhodobacterales</taxon>
        <taxon>Roseobacteraceae</taxon>
        <taxon>Lutimaribacter</taxon>
    </lineage>
</organism>
<evidence type="ECO:0000313" key="1">
    <source>
        <dbReference type="EMBL" id="MCM2563780.1"/>
    </source>
</evidence>
<dbReference type="EMBL" id="JAMQGO010000017">
    <property type="protein sequence ID" value="MCM2563780.1"/>
    <property type="molecule type" value="Genomic_DNA"/>
</dbReference>
<gene>
    <name evidence="1" type="ORF">M8744_16655</name>
</gene>
<dbReference type="Proteomes" id="UP001203036">
    <property type="component" value="Unassembled WGS sequence"/>
</dbReference>
<proteinExistence type="predicted"/>
<sequence>MTSPNLAAPHVAAAQNQKEVTINDAINALDLAMVATLSVDCTAGGTISPTLAQVQRAARLALTGTPAAAFTLQLPAISRLLAVQNGTGQSVSLRQASGPMVDLAAGRQDLIHVGGNAVSRVGARQEEAWDFGMTAFATPEASAVLGKVVVPRAVLLPVDFAGARGHADVAPTAAFEIALTRNGAPAGTITIDATGAFAFATAGGLALSLVPGDVLRFVAPATADATIAGMSVTLTGSLL</sequence>
<accession>A0ACC6A139</accession>
<keyword evidence="2" id="KW-1185">Reference proteome</keyword>